<proteinExistence type="predicted"/>
<accession>A0A0B5FR92</accession>
<sequence>MKATLLTTLTLLGIASPALAAAGATEHSGLLVWAFIGFFGLIVVAQLVPAFLVLFGVAKSFGREQQQHQIN</sequence>
<gene>
    <name evidence="3" type="ORF">GSUB_05175</name>
</gene>
<evidence type="ECO:0000313" key="4">
    <source>
        <dbReference type="Proteomes" id="UP000035036"/>
    </source>
</evidence>
<feature type="chain" id="PRO_5002103038" evidence="2">
    <location>
        <begin position="21"/>
        <end position="71"/>
    </location>
</feature>
<name>A0A0B5FR92_9BACT</name>
<keyword evidence="1" id="KW-0472">Membrane</keyword>
<evidence type="ECO:0000313" key="3">
    <source>
        <dbReference type="EMBL" id="AJF06076.1"/>
    </source>
</evidence>
<dbReference type="OrthoDB" id="5398345at2"/>
<keyword evidence="2" id="KW-0732">Signal</keyword>
<protein>
    <submittedName>
        <fullName evidence="3">Uncharacterized protein</fullName>
    </submittedName>
</protein>
<dbReference type="KEGG" id="gsb:GSUB_05175"/>
<dbReference type="RefSeq" id="WP_040199551.1">
    <property type="nucleotide sequence ID" value="NZ_CP010311.1"/>
</dbReference>
<reference evidence="3 4" key="1">
    <citation type="journal article" date="2015" name="Genome Announc.">
        <title>Genomes of Geoalkalibacter ferrihydriticus Z-0531T and Geoalkalibacter subterraneus Red1T, Two Haloalkaliphilic Metal-Reducing Deltaproteobacteria.</title>
        <authorList>
            <person name="Badalamenti J.P."/>
            <person name="Krajmalnik-Brown R."/>
            <person name="Torres C.I."/>
            <person name="Bond D.R."/>
        </authorList>
    </citation>
    <scope>NUCLEOTIDE SEQUENCE [LARGE SCALE GENOMIC DNA]</scope>
    <source>
        <strain evidence="3 4">Red1</strain>
    </source>
</reference>
<keyword evidence="1" id="KW-0812">Transmembrane</keyword>
<feature type="signal peptide" evidence="2">
    <location>
        <begin position="1"/>
        <end position="20"/>
    </location>
</feature>
<dbReference type="AlphaFoldDB" id="A0A0B5FR92"/>
<evidence type="ECO:0000256" key="2">
    <source>
        <dbReference type="SAM" id="SignalP"/>
    </source>
</evidence>
<dbReference type="EMBL" id="CP010311">
    <property type="protein sequence ID" value="AJF06076.1"/>
    <property type="molecule type" value="Genomic_DNA"/>
</dbReference>
<keyword evidence="4" id="KW-1185">Reference proteome</keyword>
<dbReference type="Proteomes" id="UP000035036">
    <property type="component" value="Chromosome"/>
</dbReference>
<dbReference type="HOGENOM" id="CLU_189842_1_1_7"/>
<feature type="transmembrane region" description="Helical" evidence="1">
    <location>
        <begin position="30"/>
        <end position="57"/>
    </location>
</feature>
<keyword evidence="1" id="KW-1133">Transmembrane helix</keyword>
<evidence type="ECO:0000256" key="1">
    <source>
        <dbReference type="SAM" id="Phobius"/>
    </source>
</evidence>
<organism evidence="3 4">
    <name type="scientific">Geoalkalibacter subterraneus</name>
    <dbReference type="NCBI Taxonomy" id="483547"/>
    <lineage>
        <taxon>Bacteria</taxon>
        <taxon>Pseudomonadati</taxon>
        <taxon>Thermodesulfobacteriota</taxon>
        <taxon>Desulfuromonadia</taxon>
        <taxon>Desulfuromonadales</taxon>
        <taxon>Geoalkalibacteraceae</taxon>
        <taxon>Geoalkalibacter</taxon>
    </lineage>
</organism>